<evidence type="ECO:0000256" key="1">
    <source>
        <dbReference type="ARBA" id="ARBA00004651"/>
    </source>
</evidence>
<accession>A0A151A1E1</accession>
<feature type="transmembrane region" description="Helical" evidence="7">
    <location>
        <begin position="84"/>
        <end position="102"/>
    </location>
</feature>
<sequence>MNDKWYKRLVGARTLKTGLATFLTALFCMLLNLNPIFAILSAVVTIEPTAKASIKKGYRRLPATVIGALFAVLFTFIFGDQSPFSYAFAATLTILVCTKLNLHAGTTVATLTAMAMIPGIHDAYIFNFFSRLLTAVIGLGTAALVNFIILPPKYYDQIENLLRKTEEKMYALYSERMQELLLSQYKSDSSIKKYNKLLIATQKIEALLAYQSDELSYHKYGESEWIKFKKFQTLATTDRLFISHLSNIIYLPKKTIIHFDNNEKLAMLKIANNINQIIATGHFEREKESASILKNSVKNLDEFDVHQLKSHIIYEILLIYRILDDRYA</sequence>
<dbReference type="Pfam" id="PF06081">
    <property type="entry name" value="ArAE_1"/>
    <property type="match status" value="1"/>
</dbReference>
<evidence type="ECO:0000313" key="8">
    <source>
        <dbReference type="EMBL" id="KYH13127.1"/>
    </source>
</evidence>
<evidence type="ECO:0000256" key="6">
    <source>
        <dbReference type="ARBA" id="ARBA00023136"/>
    </source>
</evidence>
<dbReference type="Proteomes" id="UP000075418">
    <property type="component" value="Unassembled WGS sequence"/>
</dbReference>
<evidence type="ECO:0000256" key="3">
    <source>
        <dbReference type="ARBA" id="ARBA00022475"/>
    </source>
</evidence>
<proteinExistence type="inferred from homology"/>
<comment type="caution">
    <text evidence="8">The sequence shown here is derived from an EMBL/GenBank/DDBJ whole genome shotgun (WGS) entry which is preliminary data.</text>
</comment>
<keyword evidence="5 7" id="KW-1133">Transmembrane helix</keyword>
<feature type="transmembrane region" description="Helical" evidence="7">
    <location>
        <begin position="58"/>
        <end position="78"/>
    </location>
</feature>
<dbReference type="EMBL" id="LUGM01000004">
    <property type="protein sequence ID" value="KYH13127.1"/>
    <property type="molecule type" value="Genomic_DNA"/>
</dbReference>
<evidence type="ECO:0000256" key="4">
    <source>
        <dbReference type="ARBA" id="ARBA00022692"/>
    </source>
</evidence>
<comment type="similarity">
    <text evidence="2">Belongs to the UPF0421 family.</text>
</comment>
<keyword evidence="6 7" id="KW-0472">Membrane</keyword>
<evidence type="ECO:0000313" key="9">
    <source>
        <dbReference type="Proteomes" id="UP000075418"/>
    </source>
</evidence>
<name>A0A151A1E1_9STAP</name>
<protein>
    <submittedName>
        <fullName evidence="8">Uncharacterized protein</fullName>
    </submittedName>
</protein>
<dbReference type="PANTHER" id="PTHR31086">
    <property type="entry name" value="ALUMINUM-ACTIVATED MALATE TRANSPORTER 10"/>
    <property type="match status" value="1"/>
</dbReference>
<keyword evidence="4 7" id="KW-0812">Transmembrane</keyword>
<evidence type="ECO:0000256" key="7">
    <source>
        <dbReference type="SAM" id="Phobius"/>
    </source>
</evidence>
<dbReference type="AlphaFoldDB" id="A0A151A1E1"/>
<gene>
    <name evidence="8" type="ORF">A0131_12460</name>
</gene>
<dbReference type="GO" id="GO:0005886">
    <property type="term" value="C:plasma membrane"/>
    <property type="evidence" value="ECO:0007669"/>
    <property type="project" value="UniProtKB-SubCell"/>
</dbReference>
<keyword evidence="3" id="KW-1003">Cell membrane</keyword>
<feature type="transmembrane region" description="Helical" evidence="7">
    <location>
        <begin position="20"/>
        <end position="46"/>
    </location>
</feature>
<comment type="subcellular location">
    <subcellularLocation>
        <location evidence="1">Cell membrane</location>
        <topology evidence="1">Multi-pass membrane protein</topology>
    </subcellularLocation>
</comment>
<feature type="transmembrane region" description="Helical" evidence="7">
    <location>
        <begin position="123"/>
        <end position="150"/>
    </location>
</feature>
<dbReference type="RefSeq" id="WP_061855632.1">
    <property type="nucleotide sequence ID" value="NZ_LUGM01000004.1"/>
</dbReference>
<evidence type="ECO:0000256" key="2">
    <source>
        <dbReference type="ARBA" id="ARBA00006544"/>
    </source>
</evidence>
<evidence type="ECO:0000256" key="5">
    <source>
        <dbReference type="ARBA" id="ARBA00022989"/>
    </source>
</evidence>
<reference evidence="8 9" key="1">
    <citation type="submission" date="2016-02" db="EMBL/GenBank/DDBJ databases">
        <title>Draft genome sequence of hydrocarbon degrading Staphylococcus saprophyticus Strain CNV2, isolated from crude-oil contaminated soil from Noonmati Oil Refinery, Guwahati, Assam, India.</title>
        <authorList>
            <person name="Mukherjee A."/>
            <person name="Chettri B."/>
            <person name="Langpoklakpam J."/>
            <person name="Singh A.K."/>
            <person name="Chattopadhyay D.J."/>
        </authorList>
    </citation>
    <scope>NUCLEOTIDE SEQUENCE [LARGE SCALE GENOMIC DNA]</scope>
    <source>
        <strain evidence="8 9">CNV2</strain>
    </source>
</reference>
<dbReference type="InterPro" id="IPR010343">
    <property type="entry name" value="ArAE_1"/>
</dbReference>
<organism evidence="8 9">
    <name type="scientific">Staphylococcus kloosii</name>
    <dbReference type="NCBI Taxonomy" id="29384"/>
    <lineage>
        <taxon>Bacteria</taxon>
        <taxon>Bacillati</taxon>
        <taxon>Bacillota</taxon>
        <taxon>Bacilli</taxon>
        <taxon>Bacillales</taxon>
        <taxon>Staphylococcaceae</taxon>
        <taxon>Staphylococcus</taxon>
    </lineage>
</organism>